<sequence length="174" mass="21011">MINKPLHSELCWVWDNSCPNIIKCAQKNKIKLQTILGLKNEYWDKKLAIIAIELIHEIESVFDVEWKNQSYSKYLMHYLNNWLWWLLDTLYFECNHNFNSDNRMLRIYILNIQRLKVILDKTKSFSEDQKMMFLNIIKKSLENSQYLASLSNLLKIINYIETNWIFQIPEATKD</sequence>
<gene>
    <name evidence="1" type="ORF">ACD_3C00082G0006</name>
</gene>
<comment type="caution">
    <text evidence="1">The sequence shown here is derived from an EMBL/GenBank/DDBJ whole genome shotgun (WGS) entry which is preliminary data.</text>
</comment>
<dbReference type="EMBL" id="AMFJ01000356">
    <property type="protein sequence ID" value="EKE28294.1"/>
    <property type="molecule type" value="Genomic_DNA"/>
</dbReference>
<name>K2GDG5_9BACT</name>
<reference evidence="1" key="1">
    <citation type="journal article" date="2012" name="Science">
        <title>Fermentation, hydrogen, and sulfur metabolism in multiple uncultivated bacterial phyla.</title>
        <authorList>
            <person name="Wrighton K.C."/>
            <person name="Thomas B.C."/>
            <person name="Sharon I."/>
            <person name="Miller C.S."/>
            <person name="Castelle C.J."/>
            <person name="VerBerkmoes N.C."/>
            <person name="Wilkins M.J."/>
            <person name="Hettich R.L."/>
            <person name="Lipton M.S."/>
            <person name="Williams K.H."/>
            <person name="Long P.E."/>
            <person name="Banfield J.F."/>
        </authorList>
    </citation>
    <scope>NUCLEOTIDE SEQUENCE [LARGE SCALE GENOMIC DNA]</scope>
</reference>
<accession>K2GDG5</accession>
<dbReference type="AlphaFoldDB" id="K2GDG5"/>
<evidence type="ECO:0000313" key="1">
    <source>
        <dbReference type="EMBL" id="EKE28294.1"/>
    </source>
</evidence>
<protein>
    <submittedName>
        <fullName evidence="1">Uncharacterized protein</fullName>
    </submittedName>
</protein>
<proteinExistence type="predicted"/>
<organism evidence="1">
    <name type="scientific">uncultured bacterium</name>
    <name type="common">gcode 4</name>
    <dbReference type="NCBI Taxonomy" id="1234023"/>
    <lineage>
        <taxon>Bacteria</taxon>
        <taxon>environmental samples</taxon>
    </lineage>
</organism>